<dbReference type="EMBL" id="SIRS01000004">
    <property type="protein sequence ID" value="TBN15408.1"/>
    <property type="molecule type" value="Genomic_DNA"/>
</dbReference>
<reference evidence="1 2" key="1">
    <citation type="journal article" date="2015" name="Int. J. Syst. Evol. Microbiol.">
        <title>Hyunsoonleella pacifica sp. nov., isolated from seawater of South Pacific Gyre.</title>
        <authorList>
            <person name="Gao X."/>
            <person name="Zhang Z."/>
            <person name="Dai X."/>
            <person name="Zhang X.H."/>
        </authorList>
    </citation>
    <scope>NUCLEOTIDE SEQUENCE [LARGE SCALE GENOMIC DNA]</scope>
    <source>
        <strain evidence="1 2">SW033</strain>
    </source>
</reference>
<comment type="caution">
    <text evidence="1">The sequence shown here is derived from an EMBL/GenBank/DDBJ whole genome shotgun (WGS) entry which is preliminary data.</text>
</comment>
<dbReference type="RefSeq" id="WP_130936894.1">
    <property type="nucleotide sequence ID" value="NZ_BMEE01000004.1"/>
</dbReference>
<protein>
    <submittedName>
        <fullName evidence="1">Alpha/beta hydrolase</fullName>
    </submittedName>
</protein>
<dbReference type="InterPro" id="IPR029058">
    <property type="entry name" value="AB_hydrolase_fold"/>
</dbReference>
<dbReference type="Proteomes" id="UP000292372">
    <property type="component" value="Unassembled WGS sequence"/>
</dbReference>
<dbReference type="SUPFAM" id="SSF53474">
    <property type="entry name" value="alpha/beta-Hydrolases"/>
    <property type="match status" value="1"/>
</dbReference>
<dbReference type="AlphaFoldDB" id="A0A4Q9FM64"/>
<organism evidence="1 2">
    <name type="scientific">Hyunsoonleella pacifica</name>
    <dbReference type="NCBI Taxonomy" id="1080224"/>
    <lineage>
        <taxon>Bacteria</taxon>
        <taxon>Pseudomonadati</taxon>
        <taxon>Bacteroidota</taxon>
        <taxon>Flavobacteriia</taxon>
        <taxon>Flavobacteriales</taxon>
        <taxon>Flavobacteriaceae</taxon>
    </lineage>
</organism>
<keyword evidence="2" id="KW-1185">Reference proteome</keyword>
<proteinExistence type="predicted"/>
<keyword evidence="1" id="KW-0378">Hydrolase</keyword>
<name>A0A4Q9FM64_9FLAO</name>
<sequence>MSQDIIHVYLMPGMAASPLIFEHIKLPEHQFKIHKLEWFIPFDNELLSNYAFRMTKKIKHDNPVLLGVSFGGILVQEMQKHIRVKKLIIVSSVKSKHELPLKMQLAKSTGAYKLVPTQLANKIEVFEKYAFGKTMAKRLELYKKYLSVNDPKYLSWAIKQVVCWEQGRPNPDVIHIHGDKDPVFPIKHINNCIIVKGGTHIAIINKYKWFNENLPNIIL</sequence>
<accession>A0A4Q9FM64</accession>
<dbReference type="OrthoDB" id="659408at2"/>
<dbReference type="GO" id="GO:0016787">
    <property type="term" value="F:hydrolase activity"/>
    <property type="evidence" value="ECO:0007669"/>
    <property type="project" value="UniProtKB-KW"/>
</dbReference>
<gene>
    <name evidence="1" type="ORF">EYD46_09720</name>
</gene>
<dbReference type="Gene3D" id="3.40.50.1820">
    <property type="entry name" value="alpha/beta hydrolase"/>
    <property type="match status" value="1"/>
</dbReference>
<evidence type="ECO:0000313" key="2">
    <source>
        <dbReference type="Proteomes" id="UP000292372"/>
    </source>
</evidence>
<evidence type="ECO:0000313" key="1">
    <source>
        <dbReference type="EMBL" id="TBN15408.1"/>
    </source>
</evidence>